<dbReference type="CDD" id="cd10336">
    <property type="entry name" value="SLC6sbd_Tyt1-Like"/>
    <property type="match status" value="1"/>
</dbReference>
<gene>
    <name evidence="7" type="ORF">SAMN02745221_02077</name>
</gene>
<feature type="transmembrane region" description="Helical" evidence="6">
    <location>
        <begin position="430"/>
        <end position="457"/>
    </location>
</feature>
<feature type="transmembrane region" description="Helical" evidence="6">
    <location>
        <begin position="216"/>
        <end position="243"/>
    </location>
</feature>
<feature type="transmembrane region" description="Helical" evidence="6">
    <location>
        <begin position="263"/>
        <end position="286"/>
    </location>
</feature>
<evidence type="ECO:0000256" key="6">
    <source>
        <dbReference type="SAM" id="Phobius"/>
    </source>
</evidence>
<accession>A0A1M5RPA6</accession>
<dbReference type="RefSeq" id="WP_073093448.1">
    <property type="nucleotide sequence ID" value="NZ_FQWY01000054.1"/>
</dbReference>
<dbReference type="AlphaFoldDB" id="A0A1M5RPA6"/>
<feature type="transmembrane region" description="Helical" evidence="6">
    <location>
        <begin position="154"/>
        <end position="172"/>
    </location>
</feature>
<protein>
    <submittedName>
        <fullName evidence="7">Neurotransmitter:Na+ symporter, NSS family</fullName>
    </submittedName>
</protein>
<feature type="transmembrane region" description="Helical" evidence="6">
    <location>
        <begin position="20"/>
        <end position="37"/>
    </location>
</feature>
<dbReference type="InterPro" id="IPR000175">
    <property type="entry name" value="Na/ntran_symport"/>
</dbReference>
<dbReference type="InterPro" id="IPR047218">
    <property type="entry name" value="YocR/YhdH-like"/>
</dbReference>
<feature type="transmembrane region" description="Helical" evidence="6">
    <location>
        <begin position="351"/>
        <end position="377"/>
    </location>
</feature>
<dbReference type="PROSITE" id="PS50267">
    <property type="entry name" value="NA_NEUROTRAN_SYMP_3"/>
    <property type="match status" value="1"/>
</dbReference>
<organism evidence="7 8">
    <name type="scientific">Thermosyntropha lipolytica DSM 11003</name>
    <dbReference type="NCBI Taxonomy" id="1123382"/>
    <lineage>
        <taxon>Bacteria</taxon>
        <taxon>Bacillati</taxon>
        <taxon>Bacillota</taxon>
        <taxon>Clostridia</taxon>
        <taxon>Eubacteriales</taxon>
        <taxon>Syntrophomonadaceae</taxon>
        <taxon>Thermosyntropha</taxon>
    </lineage>
</organism>
<dbReference type="Pfam" id="PF00209">
    <property type="entry name" value="SNF"/>
    <property type="match status" value="2"/>
</dbReference>
<comment type="subcellular location">
    <subcellularLocation>
        <location evidence="1">Membrane</location>
        <topology evidence="1">Multi-pass membrane protein</topology>
    </subcellularLocation>
</comment>
<dbReference type="OrthoDB" id="9762833at2"/>
<keyword evidence="8" id="KW-1185">Reference proteome</keyword>
<keyword evidence="5 6" id="KW-0472">Membrane</keyword>
<feature type="transmembrane region" description="Helical" evidence="6">
    <location>
        <begin position="49"/>
        <end position="73"/>
    </location>
</feature>
<dbReference type="EMBL" id="FQWY01000054">
    <property type="protein sequence ID" value="SHH28134.1"/>
    <property type="molecule type" value="Genomic_DNA"/>
</dbReference>
<keyword evidence="2" id="KW-0813">Transport</keyword>
<dbReference type="NCBIfam" id="NF037979">
    <property type="entry name" value="Na_transp"/>
    <property type="match status" value="1"/>
</dbReference>
<dbReference type="InterPro" id="IPR037272">
    <property type="entry name" value="SNS_sf"/>
</dbReference>
<evidence type="ECO:0000256" key="4">
    <source>
        <dbReference type="ARBA" id="ARBA00022989"/>
    </source>
</evidence>
<keyword evidence="4 6" id="KW-1133">Transmembrane helix</keyword>
<feature type="transmembrane region" description="Helical" evidence="6">
    <location>
        <begin position="184"/>
        <end position="204"/>
    </location>
</feature>
<evidence type="ECO:0000313" key="8">
    <source>
        <dbReference type="Proteomes" id="UP000242329"/>
    </source>
</evidence>
<dbReference type="Proteomes" id="UP000242329">
    <property type="component" value="Unassembled WGS sequence"/>
</dbReference>
<dbReference type="GO" id="GO:0016020">
    <property type="term" value="C:membrane"/>
    <property type="evidence" value="ECO:0007669"/>
    <property type="project" value="UniProtKB-SubCell"/>
</dbReference>
<name>A0A1M5RPA6_9FIRM</name>
<reference evidence="8" key="1">
    <citation type="submission" date="2016-11" db="EMBL/GenBank/DDBJ databases">
        <authorList>
            <person name="Varghese N."/>
            <person name="Submissions S."/>
        </authorList>
    </citation>
    <scope>NUCLEOTIDE SEQUENCE [LARGE SCALE GENOMIC DNA]</scope>
    <source>
        <strain evidence="8">DSM 11003</strain>
    </source>
</reference>
<dbReference type="SUPFAM" id="SSF161070">
    <property type="entry name" value="SNF-like"/>
    <property type="match status" value="1"/>
</dbReference>
<evidence type="ECO:0000256" key="5">
    <source>
        <dbReference type="ARBA" id="ARBA00023136"/>
    </source>
</evidence>
<evidence type="ECO:0000256" key="1">
    <source>
        <dbReference type="ARBA" id="ARBA00004141"/>
    </source>
</evidence>
<dbReference type="PANTHER" id="PTHR42948:SF1">
    <property type="entry name" value="TRANSPORTER"/>
    <property type="match status" value="1"/>
</dbReference>
<proteinExistence type="predicted"/>
<feature type="transmembrane region" description="Helical" evidence="6">
    <location>
        <begin position="311"/>
        <end position="339"/>
    </location>
</feature>
<keyword evidence="3 6" id="KW-0812">Transmembrane</keyword>
<evidence type="ECO:0000256" key="3">
    <source>
        <dbReference type="ARBA" id="ARBA00022692"/>
    </source>
</evidence>
<feature type="transmembrane region" description="Helical" evidence="6">
    <location>
        <begin position="94"/>
        <end position="124"/>
    </location>
</feature>
<feature type="transmembrane region" description="Helical" evidence="6">
    <location>
        <begin position="389"/>
        <end position="409"/>
    </location>
</feature>
<dbReference type="PANTHER" id="PTHR42948">
    <property type="entry name" value="TRANSPORTER"/>
    <property type="match status" value="1"/>
</dbReference>
<evidence type="ECO:0000313" key="7">
    <source>
        <dbReference type="EMBL" id="SHH28134.1"/>
    </source>
</evidence>
<dbReference type="PRINTS" id="PR00176">
    <property type="entry name" value="NANEUSMPORT"/>
</dbReference>
<sequence>MAEKGNGHKLKSRETFTSGLGTIAATLGSAIGLGNIWKFPALTGENGGAAFLFIYLLCVAFIGLPVMLAEFIIGRRTHSNAVGAFKKLEPGKPWYVVGWMGVLASILILSFYTTVVGWVLAYVFKAVSGSLSGIDALGARQVFNQVVGHPVYPLFWQLVVFVIISLIIMAGVQKGIERITKTLLPVLFILLVICDIRALTLPGAKEGLNFLFNPHFSGITALTVLIAMGLAFFKLSIGMGTMLTYGSYMRDDDNLIATGGRVVIADTVVSIMAGMAVFPAVFAFGFEPTSGPPLLFLTIPMVFNAMPGGQIFLSLFFILAFIATIGAMISMLEVPVAFLQEEKGLKRNTAVIVTVLVIASIGSLATLSGSVLSHVLIWGKNFFALFDFVSSNILMPLGGLIIAIYVGWVMGKKQVLEELSNRGSLKQERIIQAFSLVVRYITPIAIGIILLNGLGIIKF</sequence>
<evidence type="ECO:0000256" key="2">
    <source>
        <dbReference type="ARBA" id="ARBA00022448"/>
    </source>
</evidence>